<dbReference type="Pfam" id="PF01156">
    <property type="entry name" value="IU_nuc_hydro"/>
    <property type="match status" value="1"/>
</dbReference>
<name>A0A163K848_ABSGL</name>
<evidence type="ECO:0000313" key="5">
    <source>
        <dbReference type="EMBL" id="SAM06051.1"/>
    </source>
</evidence>
<evidence type="ECO:0000256" key="3">
    <source>
        <dbReference type="ARBA" id="ARBA00023295"/>
    </source>
</evidence>
<dbReference type="InterPro" id="IPR001910">
    <property type="entry name" value="Inosine/uridine_hydrolase_dom"/>
</dbReference>
<evidence type="ECO:0000256" key="2">
    <source>
        <dbReference type="ARBA" id="ARBA00022801"/>
    </source>
</evidence>
<dbReference type="InParanoid" id="A0A163K848"/>
<evidence type="ECO:0000256" key="1">
    <source>
        <dbReference type="ARBA" id="ARBA00009176"/>
    </source>
</evidence>
<accession>A0A163K848</accession>
<evidence type="ECO:0000313" key="6">
    <source>
        <dbReference type="Proteomes" id="UP000078561"/>
    </source>
</evidence>
<proteinExistence type="inferred from homology"/>
<dbReference type="PROSITE" id="PS00018">
    <property type="entry name" value="EF_HAND_1"/>
    <property type="match status" value="1"/>
</dbReference>
<dbReference type="GO" id="GO:0006152">
    <property type="term" value="P:purine nucleoside catabolic process"/>
    <property type="evidence" value="ECO:0007669"/>
    <property type="project" value="TreeGrafter"/>
</dbReference>
<gene>
    <name evidence="5" type="primary">ABSGL_11927.1 scaffold 12357</name>
</gene>
<dbReference type="EMBL" id="LT554489">
    <property type="protein sequence ID" value="SAM06051.1"/>
    <property type="molecule type" value="Genomic_DNA"/>
</dbReference>
<dbReference type="Proteomes" id="UP000078561">
    <property type="component" value="Unassembled WGS sequence"/>
</dbReference>
<sequence length="400" mass="44985">MRVKEPIIIDTDPGIDDALAIILAYLSPDVDIRAITLTHGNVGLECVKKNAAVILHALNDNQRFLNLPPKRLPVLAIGASLPLAIKPVEATYFHGEDGLGMIYNELHKAPEDWERHLLHQGEEEDSAIAERRWFETTPRDAADEILYQLKQVEPLTMTIAAIGPLTNLALAYQRDPITFSRAKRVVIMGGAVNVPGNICAYAEFNFRADPHAAQIVMGTSKGFQHTPQGYQHRLDLIQQGKVAPCHIVIMPLDGSDDGTISKSDYEKYILPLGKSTPLYGFVNAFMRWSFEVCLEYYNLDNWAVYDAYTVLLLLEMIQDKGDGKGDPTFNERWDYEYLDLTVETEGQYTLGMCCVDRRDYQKDKKPWDGTANNVQCFLAGRGGRFRDIMLNTIFNARIGV</sequence>
<dbReference type="SUPFAM" id="SSF53590">
    <property type="entry name" value="Nucleoside hydrolase"/>
    <property type="match status" value="1"/>
</dbReference>
<keyword evidence="3" id="KW-0326">Glycosidase</keyword>
<reference evidence="5" key="1">
    <citation type="submission" date="2016-04" db="EMBL/GenBank/DDBJ databases">
        <authorList>
            <person name="Evans L.H."/>
            <person name="Alamgir A."/>
            <person name="Owens N."/>
            <person name="Weber N.D."/>
            <person name="Virtaneva K."/>
            <person name="Barbian K."/>
            <person name="Babar A."/>
            <person name="Rosenke K."/>
        </authorList>
    </citation>
    <scope>NUCLEOTIDE SEQUENCE [LARGE SCALE GENOMIC DNA]</scope>
    <source>
        <strain evidence="5">CBS 101.48</strain>
    </source>
</reference>
<dbReference type="PANTHER" id="PTHR12304:SF56">
    <property type="entry name" value="HYDROLASE, PUTATIVE (AFU_ORTHOLOGUE AFUA_1G11790)-RELATED"/>
    <property type="match status" value="1"/>
</dbReference>
<keyword evidence="2" id="KW-0378">Hydrolase</keyword>
<dbReference type="GO" id="GO:0005829">
    <property type="term" value="C:cytosol"/>
    <property type="evidence" value="ECO:0007669"/>
    <property type="project" value="TreeGrafter"/>
</dbReference>
<protein>
    <recommendedName>
        <fullName evidence="4">Inosine/uridine-preferring nucleoside hydrolase domain-containing protein</fullName>
    </recommendedName>
</protein>
<feature type="domain" description="Inosine/uridine-preferring nucleoside hydrolase" evidence="4">
    <location>
        <begin position="7"/>
        <end position="366"/>
    </location>
</feature>
<dbReference type="GO" id="GO:0008477">
    <property type="term" value="F:purine nucleosidase activity"/>
    <property type="evidence" value="ECO:0007669"/>
    <property type="project" value="TreeGrafter"/>
</dbReference>
<dbReference type="OrthoDB" id="5783963at2759"/>
<dbReference type="InterPro" id="IPR023186">
    <property type="entry name" value="IUNH"/>
</dbReference>
<dbReference type="AlphaFoldDB" id="A0A163K848"/>
<dbReference type="Gene3D" id="3.90.245.10">
    <property type="entry name" value="Ribonucleoside hydrolase-like"/>
    <property type="match status" value="1"/>
</dbReference>
<dbReference type="InterPro" id="IPR036452">
    <property type="entry name" value="Ribo_hydro-like"/>
</dbReference>
<organism evidence="5">
    <name type="scientific">Absidia glauca</name>
    <name type="common">Pin mould</name>
    <dbReference type="NCBI Taxonomy" id="4829"/>
    <lineage>
        <taxon>Eukaryota</taxon>
        <taxon>Fungi</taxon>
        <taxon>Fungi incertae sedis</taxon>
        <taxon>Mucoromycota</taxon>
        <taxon>Mucoromycotina</taxon>
        <taxon>Mucoromycetes</taxon>
        <taxon>Mucorales</taxon>
        <taxon>Cunninghamellaceae</taxon>
        <taxon>Absidia</taxon>
    </lineage>
</organism>
<dbReference type="STRING" id="4829.A0A163K848"/>
<dbReference type="PANTHER" id="PTHR12304">
    <property type="entry name" value="INOSINE-URIDINE PREFERRING NUCLEOSIDE HYDROLASE"/>
    <property type="match status" value="1"/>
</dbReference>
<comment type="similarity">
    <text evidence="1">Belongs to the IUNH family.</text>
</comment>
<dbReference type="InterPro" id="IPR018247">
    <property type="entry name" value="EF_Hand_1_Ca_BS"/>
</dbReference>
<keyword evidence="6" id="KW-1185">Reference proteome</keyword>
<evidence type="ECO:0000259" key="4">
    <source>
        <dbReference type="Pfam" id="PF01156"/>
    </source>
</evidence>